<feature type="region of interest" description="Disordered" evidence="1">
    <location>
        <begin position="188"/>
        <end position="212"/>
    </location>
</feature>
<evidence type="ECO:0000256" key="2">
    <source>
        <dbReference type="SAM" id="Phobius"/>
    </source>
</evidence>
<comment type="caution">
    <text evidence="3">The sequence shown here is derived from an EMBL/GenBank/DDBJ whole genome shotgun (WGS) entry which is preliminary data.</text>
</comment>
<accession>A0A3N4ZCE6</accession>
<name>A0A3N4ZCE6_9MICO</name>
<evidence type="ECO:0000313" key="4">
    <source>
        <dbReference type="Proteomes" id="UP000280501"/>
    </source>
</evidence>
<dbReference type="EMBL" id="RKQZ01000001">
    <property type="protein sequence ID" value="RPF23142.1"/>
    <property type="molecule type" value="Genomic_DNA"/>
</dbReference>
<proteinExistence type="predicted"/>
<organism evidence="3 4">
    <name type="scientific">Myceligenerans xiligouense</name>
    <dbReference type="NCBI Taxonomy" id="253184"/>
    <lineage>
        <taxon>Bacteria</taxon>
        <taxon>Bacillati</taxon>
        <taxon>Actinomycetota</taxon>
        <taxon>Actinomycetes</taxon>
        <taxon>Micrococcales</taxon>
        <taxon>Promicromonosporaceae</taxon>
        <taxon>Myceligenerans</taxon>
    </lineage>
</organism>
<protein>
    <submittedName>
        <fullName evidence="3">Uncharacterized protein</fullName>
    </submittedName>
</protein>
<evidence type="ECO:0000256" key="1">
    <source>
        <dbReference type="SAM" id="MobiDB-lite"/>
    </source>
</evidence>
<gene>
    <name evidence="3" type="ORF">EDD34_3823</name>
</gene>
<sequence>MAPPHEDAYAAVRGRVRTRRVAKAAGAGMMSVAAVTLVATGALYDPPHDLGYAPGVAGFTTAPEVLGLGAHGEADLMLGFQPPGWEGSPIACGDRLPARFLPGAGEGPADAAPVDADASPDAYGLRITDVRRNTLAVTRVARSLPDDVLAGPLSYVWTQDGRVVSLPVDAVQDATVGVEDFTQYDTPSTRSACLGHDGSDEEVSGPTAEPPELPAGTYEVRAYQYLVPTGVSDAGAVDRAVEDPSSWSAAVTITLTEDGVLLPAG</sequence>
<dbReference type="RefSeq" id="WP_123815961.1">
    <property type="nucleotide sequence ID" value="NZ_RKQZ01000001.1"/>
</dbReference>
<dbReference type="AlphaFoldDB" id="A0A3N4ZCE6"/>
<keyword evidence="2" id="KW-1133">Transmembrane helix</keyword>
<feature type="transmembrane region" description="Helical" evidence="2">
    <location>
        <begin position="21"/>
        <end position="44"/>
    </location>
</feature>
<dbReference type="Proteomes" id="UP000280501">
    <property type="component" value="Unassembled WGS sequence"/>
</dbReference>
<reference evidence="3 4" key="1">
    <citation type="submission" date="2018-11" db="EMBL/GenBank/DDBJ databases">
        <title>Sequencing the genomes of 1000 actinobacteria strains.</title>
        <authorList>
            <person name="Klenk H.-P."/>
        </authorList>
    </citation>
    <scope>NUCLEOTIDE SEQUENCE [LARGE SCALE GENOMIC DNA]</scope>
    <source>
        <strain evidence="3 4">DSM 15700</strain>
    </source>
</reference>
<evidence type="ECO:0000313" key="3">
    <source>
        <dbReference type="EMBL" id="RPF23142.1"/>
    </source>
</evidence>
<keyword evidence="4" id="KW-1185">Reference proteome</keyword>
<keyword evidence="2" id="KW-0812">Transmembrane</keyword>
<keyword evidence="2" id="KW-0472">Membrane</keyword>